<dbReference type="SUPFAM" id="SSF53300">
    <property type="entry name" value="vWA-like"/>
    <property type="match status" value="2"/>
</dbReference>
<dbReference type="InterPro" id="IPR002035">
    <property type="entry name" value="VWF_A"/>
</dbReference>
<dbReference type="EMBL" id="CP072110">
    <property type="protein sequence ID" value="QTH64738.1"/>
    <property type="molecule type" value="Genomic_DNA"/>
</dbReference>
<dbReference type="InterPro" id="IPR036465">
    <property type="entry name" value="vWFA_dom_sf"/>
</dbReference>
<dbReference type="KEGG" id="psym:J1N51_04545"/>
<name>A0A975HJ12_9GAMM</name>
<gene>
    <name evidence="9" type="ORF">J1N51_04545</name>
</gene>
<keyword evidence="5" id="KW-0106">Calcium</keyword>
<evidence type="ECO:0000313" key="9">
    <source>
        <dbReference type="EMBL" id="QTH64738.1"/>
    </source>
</evidence>
<dbReference type="SUPFAM" id="SSF50998">
    <property type="entry name" value="Quinoprotein alcohol dehydrogenase-like"/>
    <property type="match status" value="1"/>
</dbReference>
<evidence type="ECO:0000256" key="3">
    <source>
        <dbReference type="ARBA" id="ARBA00022558"/>
    </source>
</evidence>
<dbReference type="PROSITE" id="PS50234">
    <property type="entry name" value="VWFA"/>
    <property type="match status" value="1"/>
</dbReference>
<evidence type="ECO:0000256" key="5">
    <source>
        <dbReference type="ARBA" id="ARBA00022837"/>
    </source>
</evidence>
<dbReference type="Gene3D" id="2.130.10.10">
    <property type="entry name" value="YVTN repeat-like/Quinoprotein amine dehydrogenase"/>
    <property type="match status" value="1"/>
</dbReference>
<dbReference type="InterPro" id="IPR015943">
    <property type="entry name" value="WD40/YVTN_repeat-like_dom_sf"/>
</dbReference>
<dbReference type="Pfam" id="PF05567">
    <property type="entry name" value="T4P_PilY1"/>
    <property type="match status" value="1"/>
</dbReference>
<comment type="similarity">
    <text evidence="2">Belongs to the PilY1 family.</text>
</comment>
<protein>
    <recommendedName>
        <fullName evidence="8">VWFA domain-containing protein</fullName>
    </recommendedName>
</protein>
<proteinExistence type="inferred from homology"/>
<dbReference type="Gene3D" id="3.40.50.410">
    <property type="entry name" value="von Willebrand factor, type A domain"/>
    <property type="match status" value="2"/>
</dbReference>
<keyword evidence="4" id="KW-0479">Metal-binding</keyword>
<dbReference type="InterPro" id="IPR008707">
    <property type="entry name" value="B-propeller_PilY1"/>
</dbReference>
<evidence type="ECO:0000313" key="10">
    <source>
        <dbReference type="Proteomes" id="UP000682739"/>
    </source>
</evidence>
<sequence length="1192" mass="131856">MVRHFFKRLSVLLLASAYCSFASFSAFGDDIEIYYGISDQTQVVNPNVIFILDTSGSMGWTDGETTSRMYRTKEALKIALNNISDVNISLMRFSDTGGRVLLPALDIDSDWDTYEVVRSIKGLTDFALQSSGNTIVTSRANIPLVNEDYNSHHALRFIDMDIPKEAIIQSAHITYFTNGGASTRDTTIRFIASTRNDPETFEEGQTFSRLMFNFLGLSTTTDRDCSNPSQAICWTPNGDGDLSWNPEGYPNNTNNLAPLIQTVIDNPFWQTGDPIVLFGQALSDDDDDYFAWSIGGADGSERKMAPQLRVRYTLPAGVEPTYKVRDKLISLVEEVVAEGGTPVVDSMFEAFSYINGERAPYAWFRGAGNRLATLSRLSHPDTLNSPTVINNGACDTERLTSTECRFRQYQSPESLTYQSPIDPEFGQCQANYIVLFSDGQPNATTLDDEIEDAIGRTCSGEGCAEVLADYMSEVPSERGDNLNFAQTFTYTVGFESSGFNDTYLRELAEAGGGQFYSGSTSAELAEAFTTILIEAKKGASTFVAPGISVNQFNRLTHSNDIYYALFDPRTKEYWPGNLKKYKLIDSVVLDNTSAPAIATDGFFRDDAHDWWSDSAALQGAFVERGGAASQQEVNRTVYSNLANSSTPIGNNDSRITEELLGITGEPDSTQLRRDLIDWMRGYDVQDLDNDGQTNDPRFQMADPLHSEPLFYQYGDKSSVYIGTNEGYLLSIDADTGEENWAFIPEDLLDNIHVYYENNNVFNSRTYGMDGAINAWSEDDRNYIVVGQRRGGSNYYVLDVTNRLNPIFKYSIKGGIGDFANLGQSWSKPTVTEIDINGTKSKVLIFGGGYDTNQDSNTVREQDSIGNSIFIVEAKTGAKLAEISGKSGATKVIPEMQNSIPSRIAVIDRNFDGTVDHMYFGDTGGHLFRVDIYNGKSKPNLFEGQRIYTTSEPNSEVKNRRFYYAPDVAEIVYKGEHYYAVSIGSGYRAHPLNEEIQDSVLMLKDHGVFTIDEGKYTFPEFTNIAQISPTTSSVTNINSYDGYEFNFVAGEKVITGVSIINSKLIFSTYDPSTAGLVENSCSAAQGGGRVYAMTLLDGQALLDNNNDGVIDYKDTYVELEKSGIPAEPRLIITDPDAPTLCIGTECADTIQSDDDANSFERLLGRITGPRSRLNQIFTNSWTSEVEPSTQDDN</sequence>
<evidence type="ECO:0000256" key="1">
    <source>
        <dbReference type="ARBA" id="ARBA00004561"/>
    </source>
</evidence>
<keyword evidence="6" id="KW-0281">Fimbrium</keyword>
<keyword evidence="7" id="KW-0732">Signal</keyword>
<dbReference type="CDD" id="cd00198">
    <property type="entry name" value="vWFA"/>
    <property type="match status" value="1"/>
</dbReference>
<keyword evidence="3" id="KW-1029">Fimbrium biogenesis</keyword>
<dbReference type="GO" id="GO:0009289">
    <property type="term" value="C:pilus"/>
    <property type="evidence" value="ECO:0007669"/>
    <property type="project" value="UniProtKB-SubCell"/>
</dbReference>
<evidence type="ECO:0000259" key="8">
    <source>
        <dbReference type="PROSITE" id="PS50234"/>
    </source>
</evidence>
<dbReference type="RefSeq" id="WP_208832792.1">
    <property type="nucleotide sequence ID" value="NZ_CP072110.1"/>
</dbReference>
<dbReference type="GO" id="GO:0046872">
    <property type="term" value="F:metal ion binding"/>
    <property type="evidence" value="ECO:0007669"/>
    <property type="project" value="UniProtKB-KW"/>
</dbReference>
<organism evidence="9 10">
    <name type="scientific">Psychrosphaera ytuae</name>
    <dbReference type="NCBI Taxonomy" id="2820710"/>
    <lineage>
        <taxon>Bacteria</taxon>
        <taxon>Pseudomonadati</taxon>
        <taxon>Pseudomonadota</taxon>
        <taxon>Gammaproteobacteria</taxon>
        <taxon>Alteromonadales</taxon>
        <taxon>Pseudoalteromonadaceae</taxon>
        <taxon>Psychrosphaera</taxon>
    </lineage>
</organism>
<comment type="subcellular location">
    <subcellularLocation>
        <location evidence="1">Fimbrium</location>
    </subcellularLocation>
</comment>
<reference evidence="9" key="1">
    <citation type="submission" date="2021-03" db="EMBL/GenBank/DDBJ databases">
        <title>Description of Psychrosphaera ytuae sp. nov. isolated from deep sea sediment of South China Sea.</title>
        <authorList>
            <person name="Zhang J."/>
            <person name="Xu X.-D."/>
        </authorList>
    </citation>
    <scope>NUCLEOTIDE SEQUENCE</scope>
    <source>
        <strain evidence="9">MTZ26</strain>
    </source>
</reference>
<accession>A0A975HJ12</accession>
<dbReference type="AlphaFoldDB" id="A0A975HJ12"/>
<evidence type="ECO:0000256" key="4">
    <source>
        <dbReference type="ARBA" id="ARBA00022723"/>
    </source>
</evidence>
<feature type="signal peptide" evidence="7">
    <location>
        <begin position="1"/>
        <end position="28"/>
    </location>
</feature>
<dbReference type="Proteomes" id="UP000682739">
    <property type="component" value="Chromosome"/>
</dbReference>
<evidence type="ECO:0000256" key="7">
    <source>
        <dbReference type="SAM" id="SignalP"/>
    </source>
</evidence>
<feature type="domain" description="VWFA" evidence="8">
    <location>
        <begin position="47"/>
        <end position="263"/>
    </location>
</feature>
<evidence type="ECO:0000256" key="6">
    <source>
        <dbReference type="ARBA" id="ARBA00023263"/>
    </source>
</evidence>
<keyword evidence="10" id="KW-1185">Reference proteome</keyword>
<dbReference type="InterPro" id="IPR011047">
    <property type="entry name" value="Quinoprotein_ADH-like_sf"/>
</dbReference>
<evidence type="ECO:0000256" key="2">
    <source>
        <dbReference type="ARBA" id="ARBA00008387"/>
    </source>
</evidence>
<feature type="chain" id="PRO_5037447358" description="VWFA domain-containing protein" evidence="7">
    <location>
        <begin position="29"/>
        <end position="1192"/>
    </location>
</feature>